<accession>A0ABV7X7V6</accession>
<dbReference type="Proteomes" id="UP001595615">
    <property type="component" value="Unassembled WGS sequence"/>
</dbReference>
<protein>
    <submittedName>
        <fullName evidence="4">Alkaline phosphatase D family protein</fullName>
    </submittedName>
</protein>
<gene>
    <name evidence="4" type="ORF">ACFOMD_06615</name>
</gene>
<dbReference type="PANTHER" id="PTHR43606:SF2">
    <property type="entry name" value="ALKALINE PHOSPHATASE FAMILY PROTEIN (AFU_ORTHOLOGUE AFUA_5G03860)"/>
    <property type="match status" value="1"/>
</dbReference>
<comment type="caution">
    <text evidence="4">The sequence shown here is derived from an EMBL/GenBank/DDBJ whole genome shotgun (WGS) entry which is preliminary data.</text>
</comment>
<feature type="signal peptide" evidence="1">
    <location>
        <begin position="1"/>
        <end position="21"/>
    </location>
</feature>
<dbReference type="Gene3D" id="2.60.40.380">
    <property type="entry name" value="Purple acid phosphatase-like, N-terminal"/>
    <property type="match status" value="1"/>
</dbReference>
<dbReference type="RefSeq" id="WP_380858702.1">
    <property type="nucleotide sequence ID" value="NZ_JBHRXV010000004.1"/>
</dbReference>
<keyword evidence="5" id="KW-1185">Reference proteome</keyword>
<dbReference type="SUPFAM" id="SSF56300">
    <property type="entry name" value="Metallo-dependent phosphatases"/>
    <property type="match status" value="1"/>
</dbReference>
<dbReference type="EMBL" id="JBHRXV010000004">
    <property type="protein sequence ID" value="MFC3712234.1"/>
    <property type="molecule type" value="Genomic_DNA"/>
</dbReference>
<dbReference type="InterPro" id="IPR038607">
    <property type="entry name" value="PhoD-like_sf"/>
</dbReference>
<name>A0ABV7X7V6_9SPHN</name>
<feature type="domain" description="Phospholipase D N-terminal" evidence="3">
    <location>
        <begin position="35"/>
        <end position="124"/>
    </location>
</feature>
<dbReference type="InterPro" id="IPR029052">
    <property type="entry name" value="Metallo-depent_PP-like"/>
</dbReference>
<dbReference type="InterPro" id="IPR052900">
    <property type="entry name" value="Phospholipid_Metab_Enz"/>
</dbReference>
<proteinExistence type="predicted"/>
<dbReference type="InterPro" id="IPR032093">
    <property type="entry name" value="PhoD_N"/>
</dbReference>
<dbReference type="Gene3D" id="3.60.21.70">
    <property type="entry name" value="PhoD-like phosphatase"/>
    <property type="match status" value="1"/>
</dbReference>
<feature type="chain" id="PRO_5046045085" evidence="1">
    <location>
        <begin position="22"/>
        <end position="539"/>
    </location>
</feature>
<evidence type="ECO:0000259" key="2">
    <source>
        <dbReference type="Pfam" id="PF09423"/>
    </source>
</evidence>
<evidence type="ECO:0000259" key="3">
    <source>
        <dbReference type="Pfam" id="PF16655"/>
    </source>
</evidence>
<evidence type="ECO:0000313" key="5">
    <source>
        <dbReference type="Proteomes" id="UP001595615"/>
    </source>
</evidence>
<feature type="domain" description="PhoD-like phosphatase metallophosphatase" evidence="2">
    <location>
        <begin position="136"/>
        <end position="511"/>
    </location>
</feature>
<dbReference type="CDD" id="cd07389">
    <property type="entry name" value="MPP_PhoD"/>
    <property type="match status" value="1"/>
</dbReference>
<dbReference type="Pfam" id="PF16655">
    <property type="entry name" value="PhoD_N"/>
    <property type="match status" value="1"/>
</dbReference>
<keyword evidence="1" id="KW-0732">Signal</keyword>
<dbReference type="InterPro" id="IPR006311">
    <property type="entry name" value="TAT_signal"/>
</dbReference>
<evidence type="ECO:0000313" key="4">
    <source>
        <dbReference type="EMBL" id="MFC3712234.1"/>
    </source>
</evidence>
<evidence type="ECO:0000256" key="1">
    <source>
        <dbReference type="SAM" id="SignalP"/>
    </source>
</evidence>
<organism evidence="4 5">
    <name type="scientific">Sphingoaurantiacus capsulatus</name>
    <dbReference type="NCBI Taxonomy" id="1771310"/>
    <lineage>
        <taxon>Bacteria</taxon>
        <taxon>Pseudomonadati</taxon>
        <taxon>Pseudomonadota</taxon>
        <taxon>Alphaproteobacteria</taxon>
        <taxon>Sphingomonadales</taxon>
        <taxon>Sphingosinicellaceae</taxon>
        <taxon>Sphingoaurantiacus</taxon>
    </lineage>
</organism>
<dbReference type="InterPro" id="IPR018946">
    <property type="entry name" value="PhoD-like_MPP"/>
</dbReference>
<dbReference type="Pfam" id="PF09423">
    <property type="entry name" value="PhoD"/>
    <property type="match status" value="1"/>
</dbReference>
<reference evidence="5" key="1">
    <citation type="journal article" date="2019" name="Int. J. Syst. Evol. Microbiol.">
        <title>The Global Catalogue of Microorganisms (GCM) 10K type strain sequencing project: providing services to taxonomists for standard genome sequencing and annotation.</title>
        <authorList>
            <consortium name="The Broad Institute Genomics Platform"/>
            <consortium name="The Broad Institute Genome Sequencing Center for Infectious Disease"/>
            <person name="Wu L."/>
            <person name="Ma J."/>
        </authorList>
    </citation>
    <scope>NUCLEOTIDE SEQUENCE [LARGE SCALE GENOMIC DNA]</scope>
    <source>
        <strain evidence="5">KCTC 42644</strain>
    </source>
</reference>
<dbReference type="PROSITE" id="PS51318">
    <property type="entry name" value="TAT"/>
    <property type="match status" value="1"/>
</dbReference>
<dbReference type="PANTHER" id="PTHR43606">
    <property type="entry name" value="PHOSPHATASE, PUTATIVE (AFU_ORTHOLOGUE AFUA_6G08710)-RELATED"/>
    <property type="match status" value="1"/>
</dbReference>
<sequence length="539" mass="58785">MIDLRRRSLLKGGLFGAGALAAPAAAIGVARGFTHGVASGEPRATSVLLWTRYVPATGAAAPLRFEVAEDPGFGRIVSRGEAVAEAGNDYCAKPTATGLTPGRWYYYRFTGPEGAQSIAGRTRTLPEGGIRSFRIAAFSCANKPFGWFNAYAHAAARNDLDLVVHLGDYIYEYPRGDYPSERDALAGRPIAPSTEIVHLADYRARYASYRDDPDLQRLHQLYPSLNIWDDHEITNDAWKGGAQNHQPETEGDWEARKTAAKKAFREWLPMSDADYDSYEVGDLLTLVRLETRLVGRDAQPDLAGAIARATDLQSALESFRDGPLADPKRSMMGAKQEAWVGDQLTRSVRGNKRWQLVAQQVLMGGLTTARDASADWLGENPSERTRSRFTTGLAAAKAGIPFNPDAWGGYPAARARLLSQAQNAGANFVTIAGDSHNAWAFDLTNDGKPAGVEFGTNSVTSPGFEWSLRGVAPTRLAQSLVSSNPELKWCDTSHRGYMALTFTPDEVRCDWQLLDTIRERSATCATKTARVAHGARRMG</sequence>